<keyword evidence="4" id="KW-0732">Signal</keyword>
<accession>A0A9Q9UM32</accession>
<protein>
    <submittedName>
        <fullName evidence="6">S-fimbrial protein subunit SfaH</fullName>
    </submittedName>
</protein>
<sequence>MTLVSKLKKELKRKEVAALVASIFLMAYSSGANAYTCQDRFGNETSNPENAFLNVYADLTPTLTPGQVLVVNFESSIRCKNDTPSYRNDYVSLLTGSSFSGALENFNGTVRYYGSDYPLPTQTETKSHNFDNGSYQGWQTTLFLTPVSTASGVLIKSNDKIATLVMRQVGTDKDGGNVNQHLFTWNILAANNVFLPTGGCDLSSRNITITLPDYPGTAAVPLTVYCGKNQQLAYYLTGVTEDTANTIFTNTSSSNPATGVGVQLSNRNGIIATNKSVSLGIVGTSPVSLGLTASYARTTGKVVAGNVQSIIGVTFVYE</sequence>
<comment type="similarity">
    <text evidence="2">Belongs to the fimbrial protein family.</text>
</comment>
<evidence type="ECO:0000313" key="7">
    <source>
        <dbReference type="Proteomes" id="UP000318567"/>
    </source>
</evidence>
<dbReference type="Gene3D" id="2.60.40.1090">
    <property type="entry name" value="Fimbrial-type adhesion domain"/>
    <property type="match status" value="2"/>
</dbReference>
<reference evidence="6 7" key="1">
    <citation type="submission" date="2019-07" db="EMBL/GenBank/DDBJ databases">
        <authorList>
            <person name="Brisse S."/>
            <person name="Rodrigues C."/>
            <person name="Thorpe H."/>
        </authorList>
    </citation>
    <scope>NUCLEOTIDE SEQUENCE [LARGE SCALE GENOMIC DNA]</scope>
    <source>
        <strain evidence="6">SB6410</strain>
    </source>
</reference>
<feature type="signal peptide" evidence="4">
    <location>
        <begin position="1"/>
        <end position="34"/>
    </location>
</feature>
<dbReference type="Proteomes" id="UP000318567">
    <property type="component" value="Unassembled WGS sequence"/>
</dbReference>
<proteinExistence type="inferred from homology"/>
<dbReference type="GO" id="GO:0009289">
    <property type="term" value="C:pilus"/>
    <property type="evidence" value="ECO:0007669"/>
    <property type="project" value="UniProtKB-SubCell"/>
</dbReference>
<dbReference type="CDD" id="cd10466">
    <property type="entry name" value="FimH_man-bind"/>
    <property type="match status" value="1"/>
</dbReference>
<evidence type="ECO:0000256" key="3">
    <source>
        <dbReference type="ARBA" id="ARBA00023263"/>
    </source>
</evidence>
<evidence type="ECO:0000256" key="4">
    <source>
        <dbReference type="SAM" id="SignalP"/>
    </source>
</evidence>
<evidence type="ECO:0000256" key="1">
    <source>
        <dbReference type="ARBA" id="ARBA00004561"/>
    </source>
</evidence>
<name>A0A9Q9UM32_9ENTR</name>
<dbReference type="SUPFAM" id="SSF49401">
    <property type="entry name" value="Bacterial adhesins"/>
    <property type="match status" value="2"/>
</dbReference>
<comment type="subcellular location">
    <subcellularLocation>
        <location evidence="1">Fimbrium</location>
    </subcellularLocation>
</comment>
<comment type="caution">
    <text evidence="6">The sequence shown here is derived from an EMBL/GenBank/DDBJ whole genome shotgun (WGS) entry which is preliminary data.</text>
</comment>
<gene>
    <name evidence="6" type="primary">sfaH_2</name>
    <name evidence="6" type="ORF">SB6410_04392</name>
</gene>
<dbReference type="RefSeq" id="WP_142445299.1">
    <property type="nucleotide sequence ID" value="NZ_CABGGO010000030.1"/>
</dbReference>
<dbReference type="PANTHER" id="PTHR33420">
    <property type="entry name" value="FIMBRIAL SUBUNIT ELFA-RELATED"/>
    <property type="match status" value="1"/>
</dbReference>
<dbReference type="InterPro" id="IPR015243">
    <property type="entry name" value="FimH_man-bd"/>
</dbReference>
<dbReference type="EMBL" id="CABGGO010000030">
    <property type="protein sequence ID" value="VUS97279.1"/>
    <property type="molecule type" value="Genomic_DNA"/>
</dbReference>
<dbReference type="InterPro" id="IPR008966">
    <property type="entry name" value="Adhesion_dom_sf"/>
</dbReference>
<evidence type="ECO:0000256" key="2">
    <source>
        <dbReference type="ARBA" id="ARBA00006671"/>
    </source>
</evidence>
<dbReference type="InterPro" id="IPR036937">
    <property type="entry name" value="Adhesion_dom_fimbrial_sf"/>
</dbReference>
<evidence type="ECO:0000313" key="6">
    <source>
        <dbReference type="EMBL" id="VUS97279.1"/>
    </source>
</evidence>
<keyword evidence="3" id="KW-0281">Fimbrium</keyword>
<dbReference type="InterPro" id="IPR050263">
    <property type="entry name" value="Bact_Fimbrial_Adh_Pro"/>
</dbReference>
<feature type="chain" id="PRO_5040458429" evidence="4">
    <location>
        <begin position="35"/>
        <end position="318"/>
    </location>
</feature>
<feature type="domain" description="FimH mannose-binding" evidence="5">
    <location>
        <begin position="53"/>
        <end position="186"/>
    </location>
</feature>
<dbReference type="PANTHER" id="PTHR33420:SF14">
    <property type="entry name" value="TYPE 1 FIMBRIN D-MANNOSE SPECIFIC ADHESIN"/>
    <property type="match status" value="1"/>
</dbReference>
<evidence type="ECO:0000259" key="5">
    <source>
        <dbReference type="Pfam" id="PF09160"/>
    </source>
</evidence>
<dbReference type="GO" id="GO:0043709">
    <property type="term" value="P:cell adhesion involved in single-species biofilm formation"/>
    <property type="evidence" value="ECO:0007669"/>
    <property type="project" value="TreeGrafter"/>
</dbReference>
<dbReference type="AlphaFoldDB" id="A0A9Q9UM32"/>
<dbReference type="Pfam" id="PF09160">
    <property type="entry name" value="FimH_man-bind"/>
    <property type="match status" value="1"/>
</dbReference>
<organism evidence="6 7">
    <name type="scientific">Klebsiella pasteurii</name>
    <dbReference type="NCBI Taxonomy" id="2587529"/>
    <lineage>
        <taxon>Bacteria</taxon>
        <taxon>Pseudomonadati</taxon>
        <taxon>Pseudomonadota</taxon>
        <taxon>Gammaproteobacteria</taxon>
        <taxon>Enterobacterales</taxon>
        <taxon>Enterobacteriaceae</taxon>
        <taxon>Klebsiella/Raoultella group</taxon>
        <taxon>Klebsiella</taxon>
    </lineage>
</organism>